<dbReference type="InterPro" id="IPR036922">
    <property type="entry name" value="Rieske_2Fe-2S_sf"/>
</dbReference>
<comment type="caution">
    <text evidence="7">The sequence shown here is derived from an EMBL/GenBank/DDBJ whole genome shotgun (WGS) entry which is preliminary data.</text>
</comment>
<evidence type="ECO:0000256" key="4">
    <source>
        <dbReference type="ARBA" id="ARBA00023014"/>
    </source>
</evidence>
<proteinExistence type="predicted"/>
<evidence type="ECO:0000256" key="5">
    <source>
        <dbReference type="ARBA" id="ARBA00023157"/>
    </source>
</evidence>
<dbReference type="Gene3D" id="2.102.10.10">
    <property type="entry name" value="Rieske [2Fe-2S] iron-sulphur domain"/>
    <property type="match status" value="1"/>
</dbReference>
<accession>A0ABT4T071</accession>
<dbReference type="Pfam" id="PF00355">
    <property type="entry name" value="Rieske"/>
    <property type="match status" value="1"/>
</dbReference>
<reference evidence="7 8" key="1">
    <citation type="submission" date="2022-11" db="EMBL/GenBank/DDBJ databases">
        <title>Nonomuraea corallina sp. nov., a new species of the genus Nonomuraea isolated from sea side sediment in Thai sea.</title>
        <authorList>
            <person name="Ngamcharungchit C."/>
            <person name="Matsumoto A."/>
            <person name="Suriyachadkun C."/>
            <person name="Panbangred W."/>
            <person name="Inahashi Y."/>
            <person name="Intra B."/>
        </authorList>
    </citation>
    <scope>NUCLEOTIDE SEQUENCE [LARGE SCALE GENOMIC DNA]</scope>
    <source>
        <strain evidence="7 8">DSM 43553</strain>
    </source>
</reference>
<dbReference type="Proteomes" id="UP001212498">
    <property type="component" value="Unassembled WGS sequence"/>
</dbReference>
<evidence type="ECO:0000313" key="7">
    <source>
        <dbReference type="EMBL" id="MDA0642824.1"/>
    </source>
</evidence>
<keyword evidence="2" id="KW-0479">Metal-binding</keyword>
<keyword evidence="1" id="KW-0001">2Fe-2S</keyword>
<gene>
    <name evidence="7" type="ORF">OUY24_19525</name>
</gene>
<dbReference type="SUPFAM" id="SSF51971">
    <property type="entry name" value="Nucleotide-binding domain"/>
    <property type="match status" value="1"/>
</dbReference>
<keyword evidence="8" id="KW-1185">Reference proteome</keyword>
<dbReference type="SUPFAM" id="SSF50022">
    <property type="entry name" value="ISP domain"/>
    <property type="match status" value="1"/>
</dbReference>
<sequence length="509" mass="54736">MAALPGVPESYWVESTPTTSFPSLEQDITADVAVVGGGIAGLCAAWELSRTGRSVVVLEADRVAGGVTGYTTAKLSVQHTLIYARLRKSHGEQAARLYAQSQQDAVEHVFATAAELGIDCDLERLPAYTYVESGGETEQITAEVEAAQQAGLPASLVTRTGLPFDVAAAVRVEDQAQFHPRKFLLALVRRMADDGARVFERTRVMGLEEGRPCRLACENGTTVTAGDVVVATHYPIFDRALMFSRLEPRRELVVAAPIPPEQDPGGMYITSEHNTRSIRTTPYRDGQRLLIVTGETADPGSGDAGERFQRLAAWTRDRFTGTQISHRWAAQDNTSTDHLPYVGHFHPGAKHVYVATGFGGWGMSNGVMSGKLLSALITGHDLPWAELYDPRRLHPLREAGPIAKLQAKAARHLIGDRLRPSHADSVDDVAPGSGAIVRIGGRRCAVSRDAAGVVHAVSATCTHLGCVVAFNQAEQTWECPCHGSRFGPDGAVLHGPATRPLEPVDPDNP</sequence>
<dbReference type="EMBL" id="JAPNUD010000051">
    <property type="protein sequence ID" value="MDA0642824.1"/>
    <property type="molecule type" value="Genomic_DNA"/>
</dbReference>
<dbReference type="Gene3D" id="3.50.50.60">
    <property type="entry name" value="FAD/NAD(P)-binding domain"/>
    <property type="match status" value="1"/>
</dbReference>
<dbReference type="PRINTS" id="PR00162">
    <property type="entry name" value="RIESKE"/>
</dbReference>
<dbReference type="InterPro" id="IPR036188">
    <property type="entry name" value="FAD/NAD-bd_sf"/>
</dbReference>
<evidence type="ECO:0000256" key="1">
    <source>
        <dbReference type="ARBA" id="ARBA00022714"/>
    </source>
</evidence>
<evidence type="ECO:0000259" key="6">
    <source>
        <dbReference type="PROSITE" id="PS51296"/>
    </source>
</evidence>
<evidence type="ECO:0000256" key="3">
    <source>
        <dbReference type="ARBA" id="ARBA00023004"/>
    </source>
</evidence>
<dbReference type="Gene3D" id="3.30.9.10">
    <property type="entry name" value="D-Amino Acid Oxidase, subunit A, domain 2"/>
    <property type="match status" value="1"/>
</dbReference>
<name>A0ABT4T071_9ACTN</name>
<dbReference type="CDD" id="cd03477">
    <property type="entry name" value="Rieske_YhfW_C"/>
    <property type="match status" value="1"/>
</dbReference>
<dbReference type="Pfam" id="PF01266">
    <property type="entry name" value="DAO"/>
    <property type="match status" value="1"/>
</dbReference>
<keyword evidence="5" id="KW-1015">Disulfide bond</keyword>
<dbReference type="InterPro" id="IPR017941">
    <property type="entry name" value="Rieske_2Fe-2S"/>
</dbReference>
<dbReference type="InterPro" id="IPR005805">
    <property type="entry name" value="Rieske_Fe-S_prot_C"/>
</dbReference>
<evidence type="ECO:0000256" key="2">
    <source>
        <dbReference type="ARBA" id="ARBA00022723"/>
    </source>
</evidence>
<protein>
    <submittedName>
        <fullName evidence="7">FAD-dependent oxidoreductase</fullName>
    </submittedName>
</protein>
<keyword evidence="3" id="KW-0408">Iron</keyword>
<dbReference type="PANTHER" id="PTHR13847:SF274">
    <property type="entry name" value="RIESKE 2FE-2S IRON-SULFUR PROTEIN YHFW-RELATED"/>
    <property type="match status" value="1"/>
</dbReference>
<evidence type="ECO:0000313" key="8">
    <source>
        <dbReference type="Proteomes" id="UP001212498"/>
    </source>
</evidence>
<dbReference type="InterPro" id="IPR038010">
    <property type="entry name" value="YhfW_C"/>
</dbReference>
<organism evidence="7 8">
    <name type="scientific">Nonomuraea ferruginea</name>
    <dbReference type="NCBI Taxonomy" id="46174"/>
    <lineage>
        <taxon>Bacteria</taxon>
        <taxon>Bacillati</taxon>
        <taxon>Actinomycetota</taxon>
        <taxon>Actinomycetes</taxon>
        <taxon>Streptosporangiales</taxon>
        <taxon>Streptosporangiaceae</taxon>
        <taxon>Nonomuraea</taxon>
    </lineage>
</organism>
<feature type="domain" description="Rieske" evidence="6">
    <location>
        <begin position="421"/>
        <end position="509"/>
    </location>
</feature>
<keyword evidence="4" id="KW-0411">Iron-sulfur</keyword>
<dbReference type="InterPro" id="IPR006076">
    <property type="entry name" value="FAD-dep_OxRdtase"/>
</dbReference>
<dbReference type="PANTHER" id="PTHR13847">
    <property type="entry name" value="SARCOSINE DEHYDROGENASE-RELATED"/>
    <property type="match status" value="1"/>
</dbReference>
<dbReference type="RefSeq" id="WP_271277272.1">
    <property type="nucleotide sequence ID" value="NZ_BAABFD010000016.1"/>
</dbReference>
<dbReference type="PROSITE" id="PS51296">
    <property type="entry name" value="RIESKE"/>
    <property type="match status" value="1"/>
</dbReference>